<dbReference type="InterPro" id="IPR016162">
    <property type="entry name" value="Ald_DH_N"/>
</dbReference>
<comment type="caution">
    <text evidence="8">The sequence shown here is derived from an EMBL/GenBank/DDBJ whole genome shotgun (WGS) entry which is preliminary data.</text>
</comment>
<evidence type="ECO:0000256" key="5">
    <source>
        <dbReference type="PROSITE-ProRule" id="PRU10007"/>
    </source>
</evidence>
<accession>A0ABR1H9N4</accession>
<dbReference type="InterPro" id="IPR016163">
    <property type="entry name" value="Ald_DH_C"/>
</dbReference>
<sequence length="467" mass="51331">MEFFNIVNSEKRQSGNLMTSLNPRTKEKLWNAPVAGEADLNEAVQAARQAFKTWKLVEVEERQKSLARLADELDARRGQIHEILARETGKSDLLTNIEIDDTLKFIRFNASRSVPDEIEYEDGTVKIVSTHPPLGVVGAICPWNFPLVLAMAKVSAALVMGNCIILKPSPFTPYATLKVAELAIPLFPPGVFQVLNGDNEVGRLMTLHPGIDKITFTGSTATGKKVAANAIKTLKRMTLELGGNDASIICPDVDVQAVAQKVAAGCLFHSGQMCVATKRVYVHKDIFGEFREALVKAVNATEIDVSGKEPSLFSPIQNDMQYRIVKDLLADSKSNGHTFACEEGSQQQPGFFIRPSVIDRPPDDSKIVTMEQFGPIIPLMEWSSESDVIQRVNDTDSGLGSCVWARDTATAERLARKLEVGSVWINSFEIPSPYGYFSGWKQSGVGGEWGRQGLLSYCHTQTLQISK</sequence>
<keyword evidence="9" id="KW-1185">Reference proteome</keyword>
<evidence type="ECO:0000259" key="7">
    <source>
        <dbReference type="Pfam" id="PF00171"/>
    </source>
</evidence>
<proteinExistence type="inferred from homology"/>
<dbReference type="Gene3D" id="3.40.309.10">
    <property type="entry name" value="Aldehyde Dehydrogenase, Chain A, domain 2"/>
    <property type="match status" value="1"/>
</dbReference>
<dbReference type="PROSITE" id="PS00070">
    <property type="entry name" value="ALDEHYDE_DEHYDR_CYS"/>
    <property type="match status" value="1"/>
</dbReference>
<dbReference type="InterPro" id="IPR044086">
    <property type="entry name" value="LUC3-like"/>
</dbReference>
<dbReference type="InterPro" id="IPR029510">
    <property type="entry name" value="Ald_DH_CS_GLU"/>
</dbReference>
<protein>
    <recommendedName>
        <fullName evidence="3">aldehyde dehydrogenase (NAD(+))</fullName>
        <ecNumber evidence="3">1.2.1.3</ecNumber>
    </recommendedName>
</protein>
<dbReference type="PANTHER" id="PTHR11699">
    <property type="entry name" value="ALDEHYDE DEHYDROGENASE-RELATED"/>
    <property type="match status" value="1"/>
</dbReference>
<dbReference type="Pfam" id="PF00171">
    <property type="entry name" value="Aldedh"/>
    <property type="match status" value="1"/>
</dbReference>
<dbReference type="EMBL" id="JAZAVJ010000059">
    <property type="protein sequence ID" value="KAK7417271.1"/>
    <property type="molecule type" value="Genomic_DNA"/>
</dbReference>
<comment type="catalytic activity">
    <reaction evidence="4">
        <text>an aldehyde + NAD(+) + H2O = a carboxylate + NADH + 2 H(+)</text>
        <dbReference type="Rhea" id="RHEA:16185"/>
        <dbReference type="ChEBI" id="CHEBI:15377"/>
        <dbReference type="ChEBI" id="CHEBI:15378"/>
        <dbReference type="ChEBI" id="CHEBI:17478"/>
        <dbReference type="ChEBI" id="CHEBI:29067"/>
        <dbReference type="ChEBI" id="CHEBI:57540"/>
        <dbReference type="ChEBI" id="CHEBI:57945"/>
        <dbReference type="EC" id="1.2.1.3"/>
    </reaction>
</comment>
<evidence type="ECO:0000256" key="4">
    <source>
        <dbReference type="ARBA" id="ARBA00049194"/>
    </source>
</evidence>
<dbReference type="InterPro" id="IPR016160">
    <property type="entry name" value="Ald_DH_CS_CYS"/>
</dbReference>
<dbReference type="PROSITE" id="PS00687">
    <property type="entry name" value="ALDEHYDE_DEHYDR_GLU"/>
    <property type="match status" value="1"/>
</dbReference>
<gene>
    <name evidence="8" type="ORF">QQX98_004705</name>
</gene>
<evidence type="ECO:0000256" key="6">
    <source>
        <dbReference type="RuleBase" id="RU003345"/>
    </source>
</evidence>
<keyword evidence="2 6" id="KW-0560">Oxidoreductase</keyword>
<feature type="active site" evidence="5">
    <location>
        <position position="240"/>
    </location>
</feature>
<feature type="domain" description="Aldehyde dehydrogenase" evidence="7">
    <location>
        <begin position="13"/>
        <end position="462"/>
    </location>
</feature>
<comment type="similarity">
    <text evidence="1 6">Belongs to the aldehyde dehydrogenase family.</text>
</comment>
<evidence type="ECO:0000256" key="2">
    <source>
        <dbReference type="ARBA" id="ARBA00023002"/>
    </source>
</evidence>
<dbReference type="EC" id="1.2.1.3" evidence="3"/>
<dbReference type="Proteomes" id="UP001498476">
    <property type="component" value="Unassembled WGS sequence"/>
</dbReference>
<evidence type="ECO:0000313" key="9">
    <source>
        <dbReference type="Proteomes" id="UP001498476"/>
    </source>
</evidence>
<organism evidence="8 9">
    <name type="scientific">Neonectria punicea</name>
    <dbReference type="NCBI Taxonomy" id="979145"/>
    <lineage>
        <taxon>Eukaryota</taxon>
        <taxon>Fungi</taxon>
        <taxon>Dikarya</taxon>
        <taxon>Ascomycota</taxon>
        <taxon>Pezizomycotina</taxon>
        <taxon>Sordariomycetes</taxon>
        <taxon>Hypocreomycetidae</taxon>
        <taxon>Hypocreales</taxon>
        <taxon>Nectriaceae</taxon>
        <taxon>Neonectria</taxon>
    </lineage>
</organism>
<reference evidence="8 9" key="1">
    <citation type="journal article" date="2025" name="Microbiol. Resour. Announc.">
        <title>Draft genome sequences for Neonectria magnoliae and Neonectria punicea, canker pathogens of Liriodendron tulipifera and Acer saccharum in West Virginia.</title>
        <authorList>
            <person name="Petronek H.M."/>
            <person name="Kasson M.T."/>
            <person name="Metheny A.M."/>
            <person name="Stauder C.M."/>
            <person name="Lovett B."/>
            <person name="Lynch S.C."/>
            <person name="Garnas J.R."/>
            <person name="Kasson L.R."/>
            <person name="Stajich J.E."/>
        </authorList>
    </citation>
    <scope>NUCLEOTIDE SEQUENCE [LARGE SCALE GENOMIC DNA]</scope>
    <source>
        <strain evidence="8 9">NRRL 64653</strain>
    </source>
</reference>
<evidence type="ECO:0000256" key="3">
    <source>
        <dbReference type="ARBA" id="ARBA00024226"/>
    </source>
</evidence>
<name>A0ABR1H9N4_9HYPO</name>
<dbReference type="InterPro" id="IPR015590">
    <property type="entry name" value="Aldehyde_DH_dom"/>
</dbReference>
<evidence type="ECO:0000313" key="8">
    <source>
        <dbReference type="EMBL" id="KAK7417271.1"/>
    </source>
</evidence>
<dbReference type="CDD" id="cd07106">
    <property type="entry name" value="ALDH_AldA-AAD23400"/>
    <property type="match status" value="1"/>
</dbReference>
<evidence type="ECO:0000256" key="1">
    <source>
        <dbReference type="ARBA" id="ARBA00009986"/>
    </source>
</evidence>
<dbReference type="SUPFAM" id="SSF53720">
    <property type="entry name" value="ALDH-like"/>
    <property type="match status" value="1"/>
</dbReference>
<dbReference type="InterPro" id="IPR016161">
    <property type="entry name" value="Ald_DH/histidinol_DH"/>
</dbReference>
<dbReference type="Gene3D" id="3.40.605.10">
    <property type="entry name" value="Aldehyde Dehydrogenase, Chain A, domain 1"/>
    <property type="match status" value="1"/>
</dbReference>